<name>A0A8H4XJL8_9HYPO</name>
<organism evidence="2 3">
    <name type="scientific">Fusarium zealandicum</name>
    <dbReference type="NCBI Taxonomy" id="1053134"/>
    <lineage>
        <taxon>Eukaryota</taxon>
        <taxon>Fungi</taxon>
        <taxon>Dikarya</taxon>
        <taxon>Ascomycota</taxon>
        <taxon>Pezizomycotina</taxon>
        <taxon>Sordariomycetes</taxon>
        <taxon>Hypocreomycetidae</taxon>
        <taxon>Hypocreales</taxon>
        <taxon>Nectriaceae</taxon>
        <taxon>Fusarium</taxon>
        <taxon>Fusarium staphyleae species complex</taxon>
    </lineage>
</organism>
<dbReference type="EMBL" id="JABEYC010000472">
    <property type="protein sequence ID" value="KAF4976955.1"/>
    <property type="molecule type" value="Genomic_DNA"/>
</dbReference>
<dbReference type="Proteomes" id="UP000635477">
    <property type="component" value="Unassembled WGS sequence"/>
</dbReference>
<evidence type="ECO:0000313" key="3">
    <source>
        <dbReference type="Proteomes" id="UP000635477"/>
    </source>
</evidence>
<gene>
    <name evidence="2" type="ORF">FZEAL_6448</name>
</gene>
<feature type="compositionally biased region" description="Basic and acidic residues" evidence="1">
    <location>
        <begin position="42"/>
        <end position="56"/>
    </location>
</feature>
<reference evidence="2" key="1">
    <citation type="journal article" date="2020" name="BMC Genomics">
        <title>Correction to: Identification and distribution of gene clusters required for synthesis of sphingolipid metabolism inhibitors in diverse species of the filamentous fungus Fusarium.</title>
        <authorList>
            <person name="Kim H.S."/>
            <person name="Lohmar J.M."/>
            <person name="Busman M."/>
            <person name="Brown D.W."/>
            <person name="Naumann T.A."/>
            <person name="Divon H.H."/>
            <person name="Lysoe E."/>
            <person name="Uhlig S."/>
            <person name="Proctor R.H."/>
        </authorList>
    </citation>
    <scope>NUCLEOTIDE SEQUENCE</scope>
    <source>
        <strain evidence="2">NRRL 22465</strain>
    </source>
</reference>
<proteinExistence type="predicted"/>
<dbReference type="AlphaFoldDB" id="A0A8H4XJL8"/>
<sequence length="295" mass="32590">MRRSNIPRRLPGRCHLADNTNSPGQANIQDSPYLSSHSWSPNHRETSDFVSRHSLEGVDNYGGSSQDAEPLFRDMEDVSLSSDESSGEDSDWEFPSTEDAVLEDADSSPAQASTTQGTAPDSRASCVFDDSSMVVVEEDVDEWNNPPFDFSVPFGPRVQWNYSFEDLHPHASRALNLAHSLPGMQHLASVRDTLSTRAQYAQTSIVRTYGDVAEQVSHTAARTFEVVAVSAQVGGYLAGEAWTVGRNAAFNLQESWPEYSRRLNDGYLGRIGAFVREGMQALPPHDSIVRPRGRR</sequence>
<keyword evidence="3" id="KW-1185">Reference proteome</keyword>
<feature type="compositionally biased region" description="Polar residues" evidence="1">
    <location>
        <begin position="108"/>
        <end position="119"/>
    </location>
</feature>
<dbReference type="OrthoDB" id="5064335at2759"/>
<reference evidence="2" key="2">
    <citation type="submission" date="2020-05" db="EMBL/GenBank/DDBJ databases">
        <authorList>
            <person name="Kim H.-S."/>
            <person name="Proctor R.H."/>
            <person name="Brown D.W."/>
        </authorList>
    </citation>
    <scope>NUCLEOTIDE SEQUENCE</scope>
    <source>
        <strain evidence="2">NRRL 22465</strain>
    </source>
</reference>
<feature type="compositionally biased region" description="Basic residues" evidence="1">
    <location>
        <begin position="1"/>
        <end position="12"/>
    </location>
</feature>
<feature type="compositionally biased region" description="Polar residues" evidence="1">
    <location>
        <begin position="18"/>
        <end position="41"/>
    </location>
</feature>
<evidence type="ECO:0000313" key="2">
    <source>
        <dbReference type="EMBL" id="KAF4976955.1"/>
    </source>
</evidence>
<protein>
    <submittedName>
        <fullName evidence="2">Uncharacterized protein</fullName>
    </submittedName>
</protein>
<comment type="caution">
    <text evidence="2">The sequence shown here is derived from an EMBL/GenBank/DDBJ whole genome shotgun (WGS) entry which is preliminary data.</text>
</comment>
<evidence type="ECO:0000256" key="1">
    <source>
        <dbReference type="SAM" id="MobiDB-lite"/>
    </source>
</evidence>
<accession>A0A8H4XJL8</accession>
<feature type="region of interest" description="Disordered" evidence="1">
    <location>
        <begin position="1"/>
        <end position="124"/>
    </location>
</feature>